<dbReference type="WBParaSite" id="ALUE_0001743801-mRNA-1">
    <property type="protein sequence ID" value="ALUE_0001743801-mRNA-1"/>
    <property type="gene ID" value="ALUE_0001743801"/>
</dbReference>
<dbReference type="AlphaFoldDB" id="A0A9J2Q5I1"/>
<keyword evidence="12" id="KW-1185">Reference proteome</keyword>
<dbReference type="SMART" id="SM00396">
    <property type="entry name" value="ZnF_UBR1"/>
    <property type="match status" value="1"/>
</dbReference>
<keyword evidence="7 10" id="KW-0862">Zinc</keyword>
<dbReference type="InterPro" id="IPR003126">
    <property type="entry name" value="Znf_UBR"/>
</dbReference>
<dbReference type="CDD" id="cd19673">
    <property type="entry name" value="UBR-box_UBR3"/>
    <property type="match status" value="1"/>
</dbReference>
<accession>A0A9J2Q5I1</accession>
<keyword evidence="3 10" id="KW-0808">Transferase</keyword>
<reference evidence="13" key="1">
    <citation type="submission" date="2023-03" db="UniProtKB">
        <authorList>
            <consortium name="WormBaseParasite"/>
        </authorList>
    </citation>
    <scope>IDENTIFICATION</scope>
</reference>
<dbReference type="PROSITE" id="PS51157">
    <property type="entry name" value="ZF_UBR"/>
    <property type="match status" value="1"/>
</dbReference>
<proteinExistence type="inferred from homology"/>
<evidence type="ECO:0000256" key="8">
    <source>
        <dbReference type="ARBA" id="ARBA00046341"/>
    </source>
</evidence>
<dbReference type="Pfam" id="PF02207">
    <property type="entry name" value="zf-UBR"/>
    <property type="match status" value="1"/>
</dbReference>
<dbReference type="GO" id="GO:0016567">
    <property type="term" value="P:protein ubiquitination"/>
    <property type="evidence" value="ECO:0007669"/>
    <property type="project" value="UniProtKB-UniRule"/>
</dbReference>
<dbReference type="PANTHER" id="PTHR21497">
    <property type="entry name" value="UBIQUITIN LIGASE E3 ALPHA-RELATED"/>
    <property type="match status" value="1"/>
</dbReference>
<dbReference type="InterPro" id="IPR039164">
    <property type="entry name" value="UBR1-like"/>
</dbReference>
<dbReference type="PANTHER" id="PTHR21497:SF39">
    <property type="entry name" value="E3 UBIQUITIN-PROTEIN LIGASE UBR3"/>
    <property type="match status" value="1"/>
</dbReference>
<dbReference type="Proteomes" id="UP000036681">
    <property type="component" value="Unplaced"/>
</dbReference>
<comment type="catalytic activity">
    <reaction evidence="1 10">
        <text>S-ubiquitinyl-[E2 ubiquitin-conjugating enzyme]-L-cysteine + [acceptor protein]-L-lysine = [E2 ubiquitin-conjugating enzyme]-L-cysteine + N(6)-ubiquitinyl-[acceptor protein]-L-lysine.</text>
        <dbReference type="EC" id="2.3.2.27"/>
    </reaction>
</comment>
<evidence type="ECO:0000313" key="12">
    <source>
        <dbReference type="Proteomes" id="UP000036681"/>
    </source>
</evidence>
<dbReference type="FunFam" id="2.10.110.30:FF:000002">
    <property type="entry name" value="Putative e3 ubiquitin-protein ligase ubr3"/>
    <property type="match status" value="1"/>
</dbReference>
<name>A0A9J2Q5I1_ASCLU</name>
<evidence type="ECO:0000259" key="11">
    <source>
        <dbReference type="PROSITE" id="PS51157"/>
    </source>
</evidence>
<feature type="zinc finger region" description="UBR-type" evidence="9">
    <location>
        <begin position="203"/>
        <end position="274"/>
    </location>
</feature>
<evidence type="ECO:0000256" key="4">
    <source>
        <dbReference type="ARBA" id="ARBA00022723"/>
    </source>
</evidence>
<feature type="domain" description="UBR-type" evidence="11">
    <location>
        <begin position="203"/>
        <end position="274"/>
    </location>
</feature>
<keyword evidence="6 10" id="KW-0833">Ubl conjugation pathway</keyword>
<dbReference type="Gene3D" id="2.10.110.30">
    <property type="match status" value="1"/>
</dbReference>
<evidence type="ECO:0000256" key="1">
    <source>
        <dbReference type="ARBA" id="ARBA00000900"/>
    </source>
</evidence>
<comment type="function">
    <text evidence="10">Ubiquitin ligase protein which is a component of the N-end rule pathway. Recognizes and binds to proteins bearing specific N-terminal residues that are destabilizing according to the N-end rule, leading to their ubiquitination and subsequent degradation.</text>
</comment>
<dbReference type="GO" id="GO:0008270">
    <property type="term" value="F:zinc ion binding"/>
    <property type="evidence" value="ECO:0007669"/>
    <property type="project" value="UniProtKB-UniRule"/>
</dbReference>
<comment type="pathway">
    <text evidence="2 10">Protein modification; protein ubiquitination.</text>
</comment>
<evidence type="ECO:0000256" key="7">
    <source>
        <dbReference type="ARBA" id="ARBA00022833"/>
    </source>
</evidence>
<dbReference type="GO" id="GO:0071596">
    <property type="term" value="P:ubiquitin-dependent protein catabolic process via the N-end rule pathway"/>
    <property type="evidence" value="ECO:0007669"/>
    <property type="project" value="UniProtKB-UniRule"/>
</dbReference>
<evidence type="ECO:0000256" key="2">
    <source>
        <dbReference type="ARBA" id="ARBA00004906"/>
    </source>
</evidence>
<sequence>MPPGDSLNEYDSGSGRLATLASDTDAKMEEQDWETTVMEEARFFKEMSDELKAVGCPLFGGRYCRRLSQENSKVVNGQAAIQIISVNEGSLREKAAVLEDRLDLLLGFESSSISSFRARTRDELRLFIAQGDTLSAFKEKINEGSLREKAAVLEDRLDLLLGFESSSISSFRARTRDELRLFIAQGDTLSAFKEKMKQFDFSLKCNAVWSSDAIAYRCNTCAYNPCMSLCAECFQNSNHQGHDFNRFFSQAGGACDCGNTDVLRESGFCARHGPNAKRPPAPSANIVSLAEFIIPKLFVRLFLYFRGWSRRYDELIEQKKQRASDVNKENFSSHLIAQAHLLIEFMQELVDCGGPIRDAVADILLNESLYADLNKRSASEDLEETSRHVDFSLDWRSRGLLDEDVKSLSAVCGAPPMNYSFDCLLDELVFWMIRLIFPQCMINLCLSMLSHAHYRDWFARRFFSLYACVAEIMVDLAKSEGNATIYAVSSRVIHISVQILSSEAMCLKLDDEIGLKQLLISSTRGLLSVGLQKSYVTQSPLYFYESAPPSQMDEGTFSWDVFSVDVNQPLRKHSYWTLVSDMQNLLGHATIAKRFFRDPTSFDTYAGMIALMQGMNVNFRVVSGDHVEYDTAQPYQLSFHLEWEVAALNMFNTLNALSDEVDCMQIYFRKWKSLMQQFHRMIGTESR</sequence>
<evidence type="ECO:0000256" key="5">
    <source>
        <dbReference type="ARBA" id="ARBA00022771"/>
    </source>
</evidence>
<evidence type="ECO:0000256" key="9">
    <source>
        <dbReference type="PROSITE-ProRule" id="PRU00508"/>
    </source>
</evidence>
<evidence type="ECO:0000313" key="13">
    <source>
        <dbReference type="WBParaSite" id="ALUE_0001743801-mRNA-1"/>
    </source>
</evidence>
<evidence type="ECO:0000256" key="3">
    <source>
        <dbReference type="ARBA" id="ARBA00022679"/>
    </source>
</evidence>
<dbReference type="EC" id="2.3.2.27" evidence="10"/>
<dbReference type="GO" id="GO:0005737">
    <property type="term" value="C:cytoplasm"/>
    <property type="evidence" value="ECO:0007669"/>
    <property type="project" value="TreeGrafter"/>
</dbReference>
<dbReference type="GO" id="GO:0000151">
    <property type="term" value="C:ubiquitin ligase complex"/>
    <property type="evidence" value="ECO:0007669"/>
    <property type="project" value="TreeGrafter"/>
</dbReference>
<organism evidence="12 13">
    <name type="scientific">Ascaris lumbricoides</name>
    <name type="common">Giant roundworm</name>
    <dbReference type="NCBI Taxonomy" id="6252"/>
    <lineage>
        <taxon>Eukaryota</taxon>
        <taxon>Metazoa</taxon>
        <taxon>Ecdysozoa</taxon>
        <taxon>Nematoda</taxon>
        <taxon>Chromadorea</taxon>
        <taxon>Rhabditida</taxon>
        <taxon>Spirurina</taxon>
        <taxon>Ascaridomorpha</taxon>
        <taxon>Ascaridoidea</taxon>
        <taxon>Ascarididae</taxon>
        <taxon>Ascaris</taxon>
    </lineage>
</organism>
<keyword evidence="4 10" id="KW-0479">Metal-binding</keyword>
<keyword evidence="5 10" id="KW-0863">Zinc-finger</keyword>
<evidence type="ECO:0000256" key="10">
    <source>
        <dbReference type="RuleBase" id="RU366018"/>
    </source>
</evidence>
<evidence type="ECO:0000256" key="6">
    <source>
        <dbReference type="ARBA" id="ARBA00022786"/>
    </source>
</evidence>
<comment type="similarity">
    <text evidence="8 10">Belongs to the E3 ubiquitin-protein ligase UBR1-like family.</text>
</comment>
<dbReference type="GO" id="GO:0061630">
    <property type="term" value="F:ubiquitin protein ligase activity"/>
    <property type="evidence" value="ECO:0007669"/>
    <property type="project" value="UniProtKB-UniRule"/>
</dbReference>
<protein>
    <recommendedName>
        <fullName evidence="10">E3 ubiquitin-protein ligase</fullName>
        <ecNumber evidence="10">2.3.2.27</ecNumber>
    </recommendedName>
</protein>